<reference evidence="11" key="1">
    <citation type="submission" date="2025-08" db="UniProtKB">
        <authorList>
            <consortium name="RefSeq"/>
        </authorList>
    </citation>
    <scope>IDENTIFICATION</scope>
</reference>
<protein>
    <submittedName>
        <fullName evidence="11">Disease resistance protein RGA3</fullName>
    </submittedName>
</protein>
<dbReference type="Pfam" id="PF00931">
    <property type="entry name" value="NB-ARC"/>
    <property type="match status" value="1"/>
</dbReference>
<evidence type="ECO:0000313" key="11">
    <source>
        <dbReference type="RefSeq" id="XP_029124149.1"/>
    </source>
</evidence>
<dbReference type="Gene3D" id="3.40.50.300">
    <property type="entry name" value="P-loop containing nucleotide triphosphate hydrolases"/>
    <property type="match status" value="1"/>
</dbReference>
<comment type="similarity">
    <text evidence="1">Belongs to the disease resistance NB-LRR family.</text>
</comment>
<dbReference type="Gene3D" id="1.20.5.4130">
    <property type="match status" value="1"/>
</dbReference>
<dbReference type="OrthoDB" id="778131at2759"/>
<evidence type="ECO:0000259" key="9">
    <source>
        <dbReference type="Pfam" id="PF18052"/>
    </source>
</evidence>
<evidence type="ECO:0000256" key="6">
    <source>
        <dbReference type="ARBA" id="ARBA00022840"/>
    </source>
</evidence>
<keyword evidence="10" id="KW-1185">Reference proteome</keyword>
<proteinExistence type="inferred from homology"/>
<dbReference type="PANTHER" id="PTHR36766">
    <property type="entry name" value="PLANT BROAD-SPECTRUM MILDEW RESISTANCE PROTEIN RPW8"/>
    <property type="match status" value="1"/>
</dbReference>
<dbReference type="GO" id="GO:0043531">
    <property type="term" value="F:ADP binding"/>
    <property type="evidence" value="ECO:0007669"/>
    <property type="project" value="InterPro"/>
</dbReference>
<dbReference type="InterPro" id="IPR041118">
    <property type="entry name" value="Rx_N"/>
</dbReference>
<dbReference type="GO" id="GO:0005524">
    <property type="term" value="F:ATP binding"/>
    <property type="evidence" value="ECO:0007669"/>
    <property type="project" value="UniProtKB-KW"/>
</dbReference>
<dbReference type="CDD" id="cd14798">
    <property type="entry name" value="RX-CC_like"/>
    <property type="match status" value="1"/>
</dbReference>
<evidence type="ECO:0000259" key="8">
    <source>
        <dbReference type="Pfam" id="PF00931"/>
    </source>
</evidence>
<dbReference type="InterPro" id="IPR027417">
    <property type="entry name" value="P-loop_NTPase"/>
</dbReference>
<dbReference type="AlphaFoldDB" id="A0A8N4F5Z7"/>
<dbReference type="SUPFAM" id="SSF52540">
    <property type="entry name" value="P-loop containing nucleoside triphosphate hydrolases"/>
    <property type="match status" value="1"/>
</dbReference>
<evidence type="ECO:0000256" key="2">
    <source>
        <dbReference type="ARBA" id="ARBA00022614"/>
    </source>
</evidence>
<keyword evidence="2" id="KW-0433">Leucine-rich repeat</keyword>
<dbReference type="PANTHER" id="PTHR36766:SF40">
    <property type="entry name" value="DISEASE RESISTANCE PROTEIN RGA3"/>
    <property type="match status" value="1"/>
</dbReference>
<evidence type="ECO:0000256" key="1">
    <source>
        <dbReference type="ARBA" id="ARBA00008894"/>
    </source>
</evidence>
<accession>A0A8N4F5Z7</accession>
<evidence type="ECO:0000256" key="7">
    <source>
        <dbReference type="SAM" id="Coils"/>
    </source>
</evidence>
<feature type="domain" description="NB-ARC" evidence="8">
    <location>
        <begin position="168"/>
        <end position="244"/>
    </location>
</feature>
<name>A0A8N4F5Z7_ELAGV</name>
<evidence type="ECO:0000256" key="3">
    <source>
        <dbReference type="ARBA" id="ARBA00022737"/>
    </source>
</evidence>
<sequence length="249" mass="29021">MADVLLSALLPVVMEKVTDSVLQRFGVMWGIHDKLKKLERMLSAIHNTLEDAEERQVRDPAVKRWLEALKDEAYEADDILDEFEVEAMRRKAEIQVDMTRKVRSFFSFHNPVWFRFKMGRQLNDIVEKIEKIIDEGNQFGFTVKPPPQNRDRPQTHSYVDESNVIGREEDREKIVKLLLDHNHNQNVAVLCIVGIGGLGKTTLAQLIYKDERVKEHFQLLMWVCVSDDLDVANHIQKKKSTMLQKLLEK</sequence>
<keyword evidence="3" id="KW-0677">Repeat</keyword>
<keyword evidence="4" id="KW-0547">Nucleotide-binding</keyword>
<dbReference type="RefSeq" id="XP_029124149.1">
    <property type="nucleotide sequence ID" value="XM_029268316.1"/>
</dbReference>
<dbReference type="Proteomes" id="UP000504607">
    <property type="component" value="Chromosome 14"/>
</dbReference>
<keyword evidence="5" id="KW-0611">Plant defense</keyword>
<evidence type="ECO:0000256" key="4">
    <source>
        <dbReference type="ARBA" id="ARBA00022741"/>
    </source>
</evidence>
<dbReference type="InterPro" id="IPR002182">
    <property type="entry name" value="NB-ARC"/>
</dbReference>
<dbReference type="GO" id="GO:0006952">
    <property type="term" value="P:defense response"/>
    <property type="evidence" value="ECO:0007669"/>
    <property type="project" value="UniProtKB-KW"/>
</dbReference>
<keyword evidence="7" id="KW-0175">Coiled coil</keyword>
<gene>
    <name evidence="11" type="primary">LOC109506603</name>
</gene>
<feature type="coiled-coil region" evidence="7">
    <location>
        <begin position="35"/>
        <end position="86"/>
    </location>
</feature>
<feature type="domain" description="Disease resistance N-terminal" evidence="9">
    <location>
        <begin position="12"/>
        <end position="98"/>
    </location>
</feature>
<organism evidence="10 11">
    <name type="scientific">Elaeis guineensis var. tenera</name>
    <name type="common">Oil palm</name>
    <dbReference type="NCBI Taxonomy" id="51953"/>
    <lineage>
        <taxon>Eukaryota</taxon>
        <taxon>Viridiplantae</taxon>
        <taxon>Streptophyta</taxon>
        <taxon>Embryophyta</taxon>
        <taxon>Tracheophyta</taxon>
        <taxon>Spermatophyta</taxon>
        <taxon>Magnoliopsida</taxon>
        <taxon>Liliopsida</taxon>
        <taxon>Arecaceae</taxon>
        <taxon>Arecoideae</taxon>
        <taxon>Cocoseae</taxon>
        <taxon>Elaeidinae</taxon>
        <taxon>Elaeis</taxon>
    </lineage>
</organism>
<dbReference type="Pfam" id="PF18052">
    <property type="entry name" value="Rx_N"/>
    <property type="match status" value="1"/>
</dbReference>
<keyword evidence="6" id="KW-0067">ATP-binding</keyword>
<evidence type="ECO:0000313" key="10">
    <source>
        <dbReference type="Proteomes" id="UP000504607"/>
    </source>
</evidence>
<evidence type="ECO:0000256" key="5">
    <source>
        <dbReference type="ARBA" id="ARBA00022821"/>
    </source>
</evidence>
<dbReference type="InterPro" id="IPR038005">
    <property type="entry name" value="RX-like_CC"/>
</dbReference>